<evidence type="ECO:0000256" key="5">
    <source>
        <dbReference type="ARBA" id="ARBA00023235"/>
    </source>
</evidence>
<dbReference type="SUPFAM" id="SSF55957">
    <property type="entry name" value="Phosphoglucomutase, C-terminal domain"/>
    <property type="match status" value="1"/>
</dbReference>
<dbReference type="InParanoid" id="I3EFB9"/>
<evidence type="ECO:0000256" key="3">
    <source>
        <dbReference type="ARBA" id="ARBA00022723"/>
    </source>
</evidence>
<evidence type="ECO:0000256" key="2">
    <source>
        <dbReference type="ARBA" id="ARBA00010231"/>
    </source>
</evidence>
<accession>I3EFB9</accession>
<name>I3EFB9_NEMP3</name>
<dbReference type="InterPro" id="IPR005844">
    <property type="entry name" value="A-D-PHexomutase_a/b/a-I"/>
</dbReference>
<evidence type="ECO:0000259" key="8">
    <source>
        <dbReference type="Pfam" id="PF21404"/>
    </source>
</evidence>
<keyword evidence="4" id="KW-0460">Magnesium</keyword>
<dbReference type="STRING" id="935791.I3EFB9"/>
<dbReference type="InterPro" id="IPR049022">
    <property type="entry name" value="AMG1_III"/>
</dbReference>
<dbReference type="OMA" id="VLDDGCC"/>
<dbReference type="PANTHER" id="PTHR45955">
    <property type="entry name" value="PHOSPHOACETYLGLUCOSAMINE MUTASE"/>
    <property type="match status" value="1"/>
</dbReference>
<dbReference type="GO" id="GO:0000287">
    <property type="term" value="F:magnesium ion binding"/>
    <property type="evidence" value="ECO:0007669"/>
    <property type="project" value="InterPro"/>
</dbReference>
<evidence type="ECO:0000259" key="7">
    <source>
        <dbReference type="Pfam" id="PF02878"/>
    </source>
</evidence>
<dbReference type="Pfam" id="PF00408">
    <property type="entry name" value="PGM_PMM_IV"/>
    <property type="match status" value="1"/>
</dbReference>
<feature type="domain" description="Phosphoacetylglucosamine mutase AMG1" evidence="8">
    <location>
        <begin position="308"/>
        <end position="400"/>
    </location>
</feature>
<dbReference type="InterPro" id="IPR016055">
    <property type="entry name" value="A-D-PHexomutase_a/b/a-I/II/III"/>
</dbReference>
<dbReference type="PANTHER" id="PTHR45955:SF1">
    <property type="entry name" value="PHOSPHOACETYLGLUCOSAMINE MUTASE"/>
    <property type="match status" value="1"/>
</dbReference>
<dbReference type="PROSITE" id="PS00710">
    <property type="entry name" value="PGM_PMM"/>
    <property type="match status" value="1"/>
</dbReference>
<gene>
    <name evidence="9" type="ORF">NEQG_01988</name>
</gene>
<dbReference type="SUPFAM" id="SSF53738">
    <property type="entry name" value="Phosphoglucomutase, first 3 domains"/>
    <property type="match status" value="3"/>
</dbReference>
<dbReference type="VEuPathDB" id="MicrosporidiaDB:NEQG_01988"/>
<evidence type="ECO:0000259" key="6">
    <source>
        <dbReference type="Pfam" id="PF00408"/>
    </source>
</evidence>
<dbReference type="Proteomes" id="UP000002872">
    <property type="component" value="Unassembled WGS sequence"/>
</dbReference>
<proteinExistence type="inferred from homology"/>
<sequence>MDLNRIFKKTKPEAVSYGTAGYRTDSSIIKDIVCRTYLFCLIRSAQTGKPIGLVLTASHNPSSDNGIKYVDYNGNMVNSECEELSNKIVNGTDKIITEELSKIKGVKSTVVIAQDTRESGREMIELCLKASNALGSTHILKDMGILTTPQMHFLIRELYAREITNEVVTDSESLSKQLSEVLDVYYKRMENFTHIIKRVFGEKEKEKIVLDSANGVGKTIYPKLKDTVSLICDLSILTNTKDLNEECGSDYIKSTGNVPAGVDISRSQNRIDIQTDGGKVSEDLRICSFDGDADRIIYLKPLNNQLIDGDRLSVLFSSFLTHLISVADLNEKITTVITEYTNGAATRELKAKGEVKVAGTGVKNMQKETGKGITVWFESNGHGTISFSDDIIGVIKSMLGYESQNSGLLDLSGTDLSDTVDELLRKPMKNLGLKEMRSTSPYNELFMRLSPQEALLLLYAMSALFDPFIGDAVVNMLLSECIFYSNFILPSVLLEVYQNMPNILTCVPGNRDRLNELVIESIKNKYHPIRVHLRPSGTEDVIRIYVEGEDENQLKGVIEEIKAVLGEL</sequence>
<reference evidence="9" key="1">
    <citation type="submission" date="2011-01" db="EMBL/GenBank/DDBJ databases">
        <title>The Genome Sequence of Nematocida parisii strain ERTm3.</title>
        <authorList>
            <consortium name="The Broad Institute Genome Sequencing Platform"/>
            <consortium name="The Broad Institute Genome Sequencing Center for Infectious Disease"/>
            <person name="Cuomo C."/>
            <person name="Troemel E."/>
            <person name="Young S.K."/>
            <person name="Zeng Q."/>
            <person name="Gargeya S."/>
            <person name="Fitzgerald M."/>
            <person name="Haas B."/>
            <person name="Abouelleil A."/>
            <person name="Alvarado L."/>
            <person name="Arachchi H.M."/>
            <person name="Berlin A."/>
            <person name="Chapman S.B."/>
            <person name="Gearin G."/>
            <person name="Goldberg J."/>
            <person name="Griggs A."/>
            <person name="Gujja S."/>
            <person name="Hansen M."/>
            <person name="Heiman D."/>
            <person name="Howarth C."/>
            <person name="Larimer J."/>
            <person name="Lui A."/>
            <person name="MacDonald P.J.P."/>
            <person name="McCowen C."/>
            <person name="Montmayeur A."/>
            <person name="Murphy C."/>
            <person name="Neiman D."/>
            <person name="Pearson M."/>
            <person name="Priest M."/>
            <person name="Roberts A."/>
            <person name="Saif S."/>
            <person name="Shea T."/>
            <person name="Sisk P."/>
            <person name="Stolte C."/>
            <person name="Sykes S."/>
            <person name="Wortman J."/>
            <person name="Nusbaum C."/>
            <person name="Birren B."/>
        </authorList>
    </citation>
    <scope>NUCLEOTIDE SEQUENCE</scope>
    <source>
        <strain evidence="9">ERTm3</strain>
    </source>
</reference>
<comment type="similarity">
    <text evidence="2">Belongs to the phosphohexose mutase family.</text>
</comment>
<feature type="domain" description="Alpha-D-phosphohexomutase C-terminal" evidence="6">
    <location>
        <begin position="530"/>
        <end position="562"/>
    </location>
</feature>
<comment type="cofactor">
    <cofactor evidence="1">
        <name>Mg(2+)</name>
        <dbReference type="ChEBI" id="CHEBI:18420"/>
    </cofactor>
</comment>
<dbReference type="Gene3D" id="3.40.120.10">
    <property type="entry name" value="Alpha-D-Glucose-1,6-Bisphosphate, subunit A, domain 3"/>
    <property type="match status" value="3"/>
</dbReference>
<dbReference type="GO" id="GO:0004610">
    <property type="term" value="F:phosphoacetylglucosamine mutase activity"/>
    <property type="evidence" value="ECO:0007669"/>
    <property type="project" value="TreeGrafter"/>
</dbReference>
<feature type="domain" description="Alpha-D-phosphohexomutase alpha/beta/alpha" evidence="7">
    <location>
        <begin position="103"/>
        <end position="160"/>
    </location>
</feature>
<protein>
    <recommendedName>
        <fullName evidence="11">Phosphoacetylglucosamine mutase</fullName>
    </recommendedName>
</protein>
<evidence type="ECO:0008006" key="11">
    <source>
        <dbReference type="Google" id="ProtNLM"/>
    </source>
</evidence>
<dbReference type="InterPro" id="IPR005843">
    <property type="entry name" value="A-D-PHexomutase_C"/>
</dbReference>
<organism evidence="9 10">
    <name type="scientific">Nematocida parisii (strain ERTm3)</name>
    <name type="common">Nematode killer fungus</name>
    <dbReference type="NCBI Taxonomy" id="935791"/>
    <lineage>
        <taxon>Eukaryota</taxon>
        <taxon>Fungi</taxon>
        <taxon>Fungi incertae sedis</taxon>
        <taxon>Microsporidia</taxon>
        <taxon>Nematocida</taxon>
    </lineage>
</organism>
<dbReference type="GO" id="GO:0006048">
    <property type="term" value="P:UDP-N-acetylglucosamine biosynthetic process"/>
    <property type="evidence" value="ECO:0007669"/>
    <property type="project" value="TreeGrafter"/>
</dbReference>
<keyword evidence="5" id="KW-0413">Isomerase</keyword>
<dbReference type="EMBL" id="GL870880">
    <property type="protein sequence ID" value="EIJ87916.1"/>
    <property type="molecule type" value="Genomic_DNA"/>
</dbReference>
<dbReference type="HOGENOM" id="CLU_022890_1_0_1"/>
<evidence type="ECO:0000256" key="4">
    <source>
        <dbReference type="ARBA" id="ARBA00022842"/>
    </source>
</evidence>
<dbReference type="GO" id="GO:0005975">
    <property type="term" value="P:carbohydrate metabolic process"/>
    <property type="evidence" value="ECO:0007669"/>
    <property type="project" value="InterPro"/>
</dbReference>
<dbReference type="InterPro" id="IPR036900">
    <property type="entry name" value="A-D-PHexomutase_C_sf"/>
</dbReference>
<dbReference type="InterPro" id="IPR016066">
    <property type="entry name" value="A-D-PHexomutase_CS"/>
</dbReference>
<evidence type="ECO:0000256" key="1">
    <source>
        <dbReference type="ARBA" id="ARBA00001946"/>
    </source>
</evidence>
<evidence type="ECO:0000313" key="9">
    <source>
        <dbReference type="EMBL" id="EIJ87916.1"/>
    </source>
</evidence>
<dbReference type="Pfam" id="PF02878">
    <property type="entry name" value="PGM_PMM_I"/>
    <property type="match status" value="2"/>
</dbReference>
<dbReference type="FunCoup" id="I3EFB9">
    <property type="interactions" value="43"/>
</dbReference>
<feature type="domain" description="Alpha-D-phosphohexomutase alpha/beta/alpha" evidence="7">
    <location>
        <begin position="50"/>
        <end position="83"/>
    </location>
</feature>
<dbReference type="AlphaFoldDB" id="I3EFB9"/>
<dbReference type="Gene3D" id="3.30.310.50">
    <property type="entry name" value="Alpha-D-phosphohexomutase, C-terminal domain"/>
    <property type="match status" value="1"/>
</dbReference>
<keyword evidence="10" id="KW-1185">Reference proteome</keyword>
<keyword evidence="3" id="KW-0479">Metal-binding</keyword>
<evidence type="ECO:0000313" key="10">
    <source>
        <dbReference type="Proteomes" id="UP000002872"/>
    </source>
</evidence>
<dbReference type="Pfam" id="PF21404">
    <property type="entry name" value="AMG1_III"/>
    <property type="match status" value="1"/>
</dbReference>
<dbReference type="OrthoDB" id="1928at2759"/>